<dbReference type="InterPro" id="IPR006037">
    <property type="entry name" value="RCK_C"/>
</dbReference>
<name>L0JSJ3_NATP1</name>
<dbReference type="Proteomes" id="UP000011593">
    <property type="component" value="Unassembled WGS sequence"/>
</dbReference>
<evidence type="ECO:0000256" key="6">
    <source>
        <dbReference type="ARBA" id="ARBA00023136"/>
    </source>
</evidence>
<dbReference type="InterPro" id="IPR004680">
    <property type="entry name" value="Cit_transptr-like_dom"/>
</dbReference>
<dbReference type="Pfam" id="PF02080">
    <property type="entry name" value="TrkA_C"/>
    <property type="match status" value="2"/>
</dbReference>
<keyword evidence="12" id="KW-1185">Reference proteome</keyword>
<feature type="domain" description="RCK C-terminal" evidence="8">
    <location>
        <begin position="376"/>
        <end position="460"/>
    </location>
</feature>
<dbReference type="EMBL" id="CP003372">
    <property type="protein sequence ID" value="AGB33627.1"/>
    <property type="molecule type" value="Genomic_DNA"/>
</dbReference>
<reference evidence="9" key="1">
    <citation type="submission" date="2012-02" db="EMBL/GenBank/DDBJ databases">
        <title>Complete sequence of chromosome of Natrinema pellirubrum DSM 15624.</title>
        <authorList>
            <consortium name="US DOE Joint Genome Institute"/>
            <person name="Lucas S."/>
            <person name="Han J."/>
            <person name="Lapidus A."/>
            <person name="Cheng J.-F."/>
            <person name="Goodwin L."/>
            <person name="Pitluck S."/>
            <person name="Peters L."/>
            <person name="Teshima H."/>
            <person name="Detter J.C."/>
            <person name="Han C."/>
            <person name="Tapia R."/>
            <person name="Land M."/>
            <person name="Hauser L."/>
            <person name="Kyrpides N."/>
            <person name="Ivanova N."/>
            <person name="Pagani I."/>
            <person name="Sproer C."/>
            <person name="Anderson I."/>
            <person name="Woyke T."/>
        </authorList>
    </citation>
    <scope>NUCLEOTIDE SEQUENCE</scope>
    <source>
        <strain evidence="9">DSM 15624</strain>
    </source>
</reference>
<keyword evidence="4" id="KW-0677">Repeat</keyword>
<comment type="subcellular location">
    <subcellularLocation>
        <location evidence="1">Membrane</location>
        <topology evidence="1">Multi-pass membrane protein</topology>
    </subcellularLocation>
</comment>
<feature type="transmembrane region" description="Helical" evidence="7">
    <location>
        <begin position="131"/>
        <end position="152"/>
    </location>
</feature>
<keyword evidence="3 7" id="KW-0812">Transmembrane</keyword>
<feature type="transmembrane region" description="Helical" evidence="7">
    <location>
        <begin position="209"/>
        <end position="234"/>
    </location>
</feature>
<dbReference type="GO" id="GO:0005886">
    <property type="term" value="C:plasma membrane"/>
    <property type="evidence" value="ECO:0007669"/>
    <property type="project" value="TreeGrafter"/>
</dbReference>
<dbReference type="InterPro" id="IPR036721">
    <property type="entry name" value="RCK_C_sf"/>
</dbReference>
<evidence type="ECO:0000313" key="11">
    <source>
        <dbReference type="Proteomes" id="UP000010843"/>
    </source>
</evidence>
<dbReference type="Proteomes" id="UP000010843">
    <property type="component" value="Chromosome"/>
</dbReference>
<evidence type="ECO:0000313" key="10">
    <source>
        <dbReference type="EMBL" id="ELY70484.1"/>
    </source>
</evidence>
<dbReference type="PATRIC" id="fig|797303.5.peg.3735"/>
<evidence type="ECO:0000256" key="1">
    <source>
        <dbReference type="ARBA" id="ARBA00004141"/>
    </source>
</evidence>
<reference evidence="10 12" key="3">
    <citation type="journal article" date="2014" name="PLoS Genet.">
        <title>Phylogenetically driven sequencing of extremely halophilic archaea reveals strategies for static and dynamic osmo-response.</title>
        <authorList>
            <person name="Becker E.A."/>
            <person name="Seitzer P.M."/>
            <person name="Tritt A."/>
            <person name="Larsen D."/>
            <person name="Krusor M."/>
            <person name="Yao A.I."/>
            <person name="Wu D."/>
            <person name="Madern D."/>
            <person name="Eisen J.A."/>
            <person name="Darling A.E."/>
            <person name="Facciotti M.T."/>
        </authorList>
    </citation>
    <scope>NUCLEOTIDE SEQUENCE [LARGE SCALE GENOMIC DNA]</scope>
    <source>
        <strain evidence="10 12">DSM 15624</strain>
    </source>
</reference>
<dbReference type="AlphaFoldDB" id="L0JSJ3"/>
<evidence type="ECO:0000313" key="12">
    <source>
        <dbReference type="Proteomes" id="UP000011593"/>
    </source>
</evidence>
<feature type="transmembrane region" description="Helical" evidence="7">
    <location>
        <begin position="546"/>
        <end position="564"/>
    </location>
</feature>
<dbReference type="Gene3D" id="3.30.70.1450">
    <property type="entry name" value="Regulator of K+ conductance, C-terminal domain"/>
    <property type="match status" value="2"/>
</dbReference>
<dbReference type="STRING" id="797303.Natpe_3868"/>
<feature type="transmembrane region" description="Helical" evidence="7">
    <location>
        <begin position="480"/>
        <end position="504"/>
    </location>
</feature>
<feature type="domain" description="RCK C-terminal" evidence="8">
    <location>
        <begin position="282"/>
        <end position="366"/>
    </location>
</feature>
<evidence type="ECO:0000256" key="3">
    <source>
        <dbReference type="ARBA" id="ARBA00022692"/>
    </source>
</evidence>
<dbReference type="KEGG" id="npe:Natpe_3868"/>
<sequence length="691" mass="73040">MADDVRRIPTADLRRSLGKTADRDGVGEPGASSGIVKESVLSTVTGRLFSEGGVVPLAADSGGLAVTPQMLVVFAIILFALVLFITEWLPIDVTAILIMVLLMILGADGVANFTEISTTEGTSGFSNSATITVLAMLILSSGISQTGVVQIIGRKMSAFAGEDLDKQLLATIGVSGPISGFINNTPVVAILVPVVSDIAHKGKTSPSKLLIPLSYASMFGGMLTLIGTSTNILASDVSARLLDHPFSMFEFTKLGVIVLLVGSIYLMTVGHRLLPERVPVDEDYVTEYAIGEYLTEAIVDEGSPIVGSTVADAIDRVEFDADILQVVRDGEEFIEPIGQKTIRAGDTLRLRADRPTVQQLVERETLTIDGGPETDAELEPDEIPDRTLVEVVVPRGSFLVGESLETSTFRQRYDATVLAFRSRGETVRSDMDERRIRVGDTLLVQAAPDSIDRLSQNDDFIVAHEPDEPDYRTEKIPHAAAIMAGVVGFVAVPWGAVGSALAGVTGVGGFEAMSSLSLPIMVTALAGVVAMVATGVLKPTEIYDAVEWDVIFLLAGIIPLGMALEQTGGADLLGSLVASTGAYLPVLGVLWVFYLATGLITGVISNNASVVLMLPVAVQTADQIGANPFAFVLAVTFAASTAFLTPVGYQTNLFVYGPGGYKFTDFVRVGAPLQLLLSIVTVLGIAFFWGL</sequence>
<keyword evidence="5 7" id="KW-1133">Transmembrane helix</keyword>
<dbReference type="PROSITE" id="PS51202">
    <property type="entry name" value="RCK_C"/>
    <property type="match status" value="2"/>
</dbReference>
<feature type="transmembrane region" description="Helical" evidence="7">
    <location>
        <begin position="629"/>
        <end position="649"/>
    </location>
</feature>
<evidence type="ECO:0000256" key="4">
    <source>
        <dbReference type="ARBA" id="ARBA00022737"/>
    </source>
</evidence>
<proteinExistence type="predicted"/>
<dbReference type="InterPro" id="IPR051679">
    <property type="entry name" value="DASS-Related_Transporters"/>
</dbReference>
<feature type="transmembrane region" description="Helical" evidence="7">
    <location>
        <begin position="516"/>
        <end position="537"/>
    </location>
</feature>
<feature type="transmembrane region" description="Helical" evidence="7">
    <location>
        <begin position="93"/>
        <end position="111"/>
    </location>
</feature>
<keyword evidence="6 7" id="KW-0472">Membrane</keyword>
<dbReference type="SUPFAM" id="SSF116726">
    <property type="entry name" value="TrkA C-terminal domain-like"/>
    <property type="match status" value="2"/>
</dbReference>
<organism evidence="9 11">
    <name type="scientific">Natrinema pellirubrum (strain DSM 15624 / CIP 106293 / JCM 10476 / NCIMB 786 / 157)</name>
    <dbReference type="NCBI Taxonomy" id="797303"/>
    <lineage>
        <taxon>Archaea</taxon>
        <taxon>Methanobacteriati</taxon>
        <taxon>Methanobacteriota</taxon>
        <taxon>Stenosarchaea group</taxon>
        <taxon>Halobacteria</taxon>
        <taxon>Halobacteriales</taxon>
        <taxon>Natrialbaceae</taxon>
        <taxon>Natrinema</taxon>
    </lineage>
</organism>
<evidence type="ECO:0000259" key="8">
    <source>
        <dbReference type="PROSITE" id="PS51202"/>
    </source>
</evidence>
<evidence type="ECO:0000256" key="7">
    <source>
        <dbReference type="SAM" id="Phobius"/>
    </source>
</evidence>
<protein>
    <submittedName>
        <fullName evidence="9">Di-/tricarboxylate transporter</fullName>
    </submittedName>
    <submittedName>
        <fullName evidence="10">TrkA-C domain protein</fullName>
    </submittedName>
</protein>
<evidence type="ECO:0000256" key="5">
    <source>
        <dbReference type="ARBA" id="ARBA00022989"/>
    </source>
</evidence>
<keyword evidence="2" id="KW-0813">Transport</keyword>
<dbReference type="eggNOG" id="arCOG00237">
    <property type="taxonomic scope" value="Archaea"/>
</dbReference>
<evidence type="ECO:0000256" key="2">
    <source>
        <dbReference type="ARBA" id="ARBA00022448"/>
    </source>
</evidence>
<dbReference type="EMBL" id="AOIE01000110">
    <property type="protein sequence ID" value="ELY70484.1"/>
    <property type="molecule type" value="Genomic_DNA"/>
</dbReference>
<gene>
    <name evidence="9" type="ordered locus">Natpe_3868</name>
    <name evidence="10" type="ORF">C488_18760</name>
</gene>
<dbReference type="GO" id="GO:0006813">
    <property type="term" value="P:potassium ion transport"/>
    <property type="evidence" value="ECO:0007669"/>
    <property type="project" value="InterPro"/>
</dbReference>
<feature type="transmembrane region" description="Helical" evidence="7">
    <location>
        <begin position="669"/>
        <end position="689"/>
    </location>
</feature>
<dbReference type="PANTHER" id="PTHR43652">
    <property type="entry name" value="BASIC AMINO ACID ANTIPORTER YFCC-RELATED"/>
    <property type="match status" value="1"/>
</dbReference>
<feature type="transmembrane region" description="Helical" evidence="7">
    <location>
        <begin position="584"/>
        <end position="617"/>
    </location>
</feature>
<dbReference type="PANTHER" id="PTHR43652:SF2">
    <property type="entry name" value="BASIC AMINO ACID ANTIPORTER YFCC-RELATED"/>
    <property type="match status" value="1"/>
</dbReference>
<accession>L0JSJ3</accession>
<feature type="transmembrane region" description="Helical" evidence="7">
    <location>
        <begin position="66"/>
        <end position="86"/>
    </location>
</feature>
<dbReference type="GO" id="GO:0008324">
    <property type="term" value="F:monoatomic cation transmembrane transporter activity"/>
    <property type="evidence" value="ECO:0007669"/>
    <property type="project" value="InterPro"/>
</dbReference>
<reference evidence="11" key="2">
    <citation type="submission" date="2012-02" db="EMBL/GenBank/DDBJ databases">
        <title>Complete sequence of chromosome of Natrinema pellirubrum DSM 15624.</title>
        <authorList>
            <person name="Lucas S."/>
            <person name="Han J."/>
            <person name="Lapidus A."/>
            <person name="Cheng J.-F."/>
            <person name="Goodwin L."/>
            <person name="Pitluck S."/>
            <person name="Peters L."/>
            <person name="Teshima H."/>
            <person name="Detter J.C."/>
            <person name="Han C."/>
            <person name="Tapia R."/>
            <person name="Land M."/>
            <person name="Hauser L."/>
            <person name="Kyrpides N."/>
            <person name="Ivanova N."/>
            <person name="Pagani I."/>
            <person name="Sproer C."/>
            <person name="Anderson I."/>
            <person name="Woyke T."/>
        </authorList>
    </citation>
    <scope>NUCLEOTIDE SEQUENCE [LARGE SCALE GENOMIC DNA]</scope>
    <source>
        <strain evidence="11">DSM 15624 / JCM 10476 / NCIMB 786</strain>
    </source>
</reference>
<feature type="transmembrane region" description="Helical" evidence="7">
    <location>
        <begin position="254"/>
        <end position="274"/>
    </location>
</feature>
<evidence type="ECO:0000313" key="9">
    <source>
        <dbReference type="EMBL" id="AGB33627.1"/>
    </source>
</evidence>
<dbReference type="Pfam" id="PF03600">
    <property type="entry name" value="CitMHS"/>
    <property type="match status" value="1"/>
</dbReference>
<dbReference type="HOGENOM" id="CLU_005170_6_1_2"/>